<protein>
    <submittedName>
        <fullName evidence="12">Histone-lysine N-methyltransferase ash1</fullName>
    </submittedName>
</protein>
<sequence length="833" mass="91666">MARRNSKVSASATPAIADLPTNDQPDDTMSLDVPEQLLTPENSRSETSSNNENALVEEKSAPRRRSTRVARASLQATETLEATAVENEDAAASTSQAYVDSIAQAKRTRSSLRHSIAVMESSLQNGTLPEDDTIMTDSHPMAPDTPVSKSSQEPQIEDTATSLQQRNLRKRVEKALAEDTATPKAKEIPKSDSRSSVRRSTRLSIVDKASDLLDRANSVLGKRSRDLNEKGKEVGRRASLRLRTVAPVKEDAPAPALEPAAKKRRVSESDLFKLREKEAKTPSEEPAAPAPPPRYKPKRWLSHGLYTGQEPSDSPPKQRRSKNSAKTTTGPSQRRLLPMPMFTGSRMVSNGRDYVLPFDIFSPLPPGQPKPDEWRKTNKNVFVGDAASEWKANKKLELSTCMCEEDTGCDENCQNRYMFYECDSGNCRLGPECGNRNFNELKHRTKAGGKYNIGVEVIKTADRGYGVRSNRTFEPNQIIVEYTGEIITQFECERRMRSVYKNNECYYLMYFDQNMIIDATRGSIARFVNHSCEPNCRMEKWTVAGKPRMALFAGDRGIMTGEELSYDYNFEVVTHRLISPYSNKNVQQCRCGSDNCRGILGPRPKDKDQRAKLEEKTQAAEKGSKKVIGKKRKLAAAESTISQKGKKRKLLNPKSIKAGVKKVVAKATARGKAAAKKTTKASATSSRGKAAKDVKLPKVKAASRIKAAVRNGPRAKAKAAKTAKATAASSVKGTPPLKRPSPETKKKILARAKGTGRPSPKKSPAKAKKTEVQSPRKPAGRKAPTKSPVKARMPVSKARKSTTTSGPKVKRTFGGSVKKVAKSVVRTVRGKKN</sequence>
<evidence type="ECO:0000256" key="1">
    <source>
        <dbReference type="ARBA" id="ARBA00004123"/>
    </source>
</evidence>
<organism evidence="12 13">
    <name type="scientific">Penicillium subrubescens</name>
    <dbReference type="NCBI Taxonomy" id="1316194"/>
    <lineage>
        <taxon>Eukaryota</taxon>
        <taxon>Fungi</taxon>
        <taxon>Dikarya</taxon>
        <taxon>Ascomycota</taxon>
        <taxon>Pezizomycotina</taxon>
        <taxon>Eurotiomycetes</taxon>
        <taxon>Eurotiomycetidae</taxon>
        <taxon>Eurotiales</taxon>
        <taxon>Aspergillaceae</taxon>
        <taxon>Penicillium</taxon>
    </lineage>
</organism>
<evidence type="ECO:0000259" key="11">
    <source>
        <dbReference type="PROSITE" id="PS51215"/>
    </source>
</evidence>
<evidence type="ECO:0000256" key="4">
    <source>
        <dbReference type="ARBA" id="ARBA00022603"/>
    </source>
</evidence>
<feature type="region of interest" description="Disordered" evidence="8">
    <location>
        <begin position="669"/>
        <end position="817"/>
    </location>
</feature>
<dbReference type="InterPro" id="IPR001214">
    <property type="entry name" value="SET_dom"/>
</dbReference>
<feature type="domain" description="SET" evidence="9">
    <location>
        <begin position="453"/>
        <end position="569"/>
    </location>
</feature>
<reference evidence="12 13" key="1">
    <citation type="submission" date="2016-10" db="EMBL/GenBank/DDBJ databases">
        <title>Genome sequence of the ascomycete fungus Penicillium subrubescens.</title>
        <authorList>
            <person name="De Vries R.P."/>
            <person name="Peng M."/>
            <person name="Dilokpimol A."/>
            <person name="Hilden K."/>
            <person name="Makela M.R."/>
            <person name="Grigoriev I."/>
            <person name="Riley R."/>
            <person name="Granchi Z."/>
        </authorList>
    </citation>
    <scope>NUCLEOTIDE SEQUENCE [LARGE SCALE GENOMIC DNA]</scope>
    <source>
        <strain evidence="12 13">CBS 132785</strain>
    </source>
</reference>
<feature type="compositionally biased region" description="Basic and acidic residues" evidence="8">
    <location>
        <begin position="603"/>
        <end position="624"/>
    </location>
</feature>
<evidence type="ECO:0000256" key="3">
    <source>
        <dbReference type="ARBA" id="ARBA00022454"/>
    </source>
</evidence>
<dbReference type="GO" id="GO:0032259">
    <property type="term" value="P:methylation"/>
    <property type="evidence" value="ECO:0007669"/>
    <property type="project" value="UniProtKB-KW"/>
</dbReference>
<keyword evidence="13" id="KW-1185">Reference proteome</keyword>
<dbReference type="Proteomes" id="UP000186955">
    <property type="component" value="Unassembled WGS sequence"/>
</dbReference>
<dbReference type="GO" id="GO:0005694">
    <property type="term" value="C:chromosome"/>
    <property type="evidence" value="ECO:0007669"/>
    <property type="project" value="UniProtKB-SubCell"/>
</dbReference>
<dbReference type="InterPro" id="IPR006560">
    <property type="entry name" value="AWS_dom"/>
</dbReference>
<feature type="compositionally biased region" description="Basic and acidic residues" evidence="8">
    <location>
        <begin position="184"/>
        <end position="195"/>
    </location>
</feature>
<dbReference type="STRING" id="1316194.A0A1Q5UGA0"/>
<evidence type="ECO:0000256" key="8">
    <source>
        <dbReference type="SAM" id="MobiDB-lite"/>
    </source>
</evidence>
<feature type="domain" description="AWS" evidence="11">
    <location>
        <begin position="396"/>
        <end position="442"/>
    </location>
</feature>
<dbReference type="Pfam" id="PF17907">
    <property type="entry name" value="AWS"/>
    <property type="match status" value="1"/>
</dbReference>
<dbReference type="PROSITE" id="PS50280">
    <property type="entry name" value="SET"/>
    <property type="match status" value="1"/>
</dbReference>
<dbReference type="SMART" id="SM00317">
    <property type="entry name" value="SET"/>
    <property type="match status" value="1"/>
</dbReference>
<comment type="caution">
    <text evidence="12">The sequence shown here is derived from an EMBL/GenBank/DDBJ whole genome shotgun (WGS) entry which is preliminary data.</text>
</comment>
<gene>
    <name evidence="12" type="ORF">PENSUB_2969</name>
</gene>
<evidence type="ECO:0000256" key="2">
    <source>
        <dbReference type="ARBA" id="ARBA00004286"/>
    </source>
</evidence>
<comment type="subcellular location">
    <subcellularLocation>
        <location evidence="2">Chromosome</location>
    </subcellularLocation>
    <subcellularLocation>
        <location evidence="1">Nucleus</location>
    </subcellularLocation>
</comment>
<evidence type="ECO:0000256" key="5">
    <source>
        <dbReference type="ARBA" id="ARBA00022679"/>
    </source>
</evidence>
<dbReference type="AlphaFoldDB" id="A0A1Q5UGA0"/>
<accession>A0A1Q5UGA0</accession>
<evidence type="ECO:0000256" key="7">
    <source>
        <dbReference type="ARBA" id="ARBA00023242"/>
    </source>
</evidence>
<evidence type="ECO:0000313" key="12">
    <source>
        <dbReference type="EMBL" id="OKP11483.1"/>
    </source>
</evidence>
<evidence type="ECO:0000259" key="9">
    <source>
        <dbReference type="PROSITE" id="PS50280"/>
    </source>
</evidence>
<dbReference type="PROSITE" id="PS50868">
    <property type="entry name" value="POST_SET"/>
    <property type="match status" value="1"/>
</dbReference>
<dbReference type="SUPFAM" id="SSF82199">
    <property type="entry name" value="SET domain"/>
    <property type="match status" value="1"/>
</dbReference>
<feature type="compositionally biased region" description="Basic and acidic residues" evidence="8">
    <location>
        <begin position="266"/>
        <end position="283"/>
    </location>
</feature>
<dbReference type="GO" id="GO:0042054">
    <property type="term" value="F:histone methyltransferase activity"/>
    <property type="evidence" value="ECO:0007669"/>
    <property type="project" value="InterPro"/>
</dbReference>
<dbReference type="PANTHER" id="PTHR22884">
    <property type="entry name" value="SET DOMAIN PROTEINS"/>
    <property type="match status" value="1"/>
</dbReference>
<proteinExistence type="predicted"/>
<keyword evidence="7" id="KW-0539">Nucleus</keyword>
<dbReference type="InterPro" id="IPR050777">
    <property type="entry name" value="SET2_Histone-Lys_MeTrsfase"/>
</dbReference>
<keyword evidence="5 12" id="KW-0808">Transferase</keyword>
<dbReference type="InterPro" id="IPR003616">
    <property type="entry name" value="Post-SET_dom"/>
</dbReference>
<evidence type="ECO:0000313" key="13">
    <source>
        <dbReference type="Proteomes" id="UP000186955"/>
    </source>
</evidence>
<evidence type="ECO:0000259" key="10">
    <source>
        <dbReference type="PROSITE" id="PS50868"/>
    </source>
</evidence>
<name>A0A1Q5UGA0_9EURO</name>
<dbReference type="InterPro" id="IPR046341">
    <property type="entry name" value="SET_dom_sf"/>
</dbReference>
<keyword evidence="3" id="KW-0158">Chromosome</keyword>
<dbReference type="SMART" id="SM00508">
    <property type="entry name" value="PostSET"/>
    <property type="match status" value="1"/>
</dbReference>
<feature type="domain" description="Post-SET" evidence="10">
    <location>
        <begin position="585"/>
        <end position="601"/>
    </location>
</feature>
<feature type="region of interest" description="Disordered" evidence="8">
    <location>
        <begin position="135"/>
        <end position="200"/>
    </location>
</feature>
<feature type="region of interest" description="Disordered" evidence="8">
    <location>
        <begin position="600"/>
        <end position="631"/>
    </location>
</feature>
<evidence type="ECO:0000256" key="6">
    <source>
        <dbReference type="ARBA" id="ARBA00022691"/>
    </source>
</evidence>
<dbReference type="PROSITE" id="PS51215">
    <property type="entry name" value="AWS"/>
    <property type="match status" value="1"/>
</dbReference>
<dbReference type="GO" id="GO:0005634">
    <property type="term" value="C:nucleus"/>
    <property type="evidence" value="ECO:0007669"/>
    <property type="project" value="UniProtKB-SubCell"/>
</dbReference>
<feature type="compositionally biased region" description="Polar residues" evidence="8">
    <location>
        <begin position="147"/>
        <end position="166"/>
    </location>
</feature>
<dbReference type="FunFam" id="2.170.270.10:FF:000037">
    <property type="entry name" value="Histone-lysine N-methyltransferase"/>
    <property type="match status" value="1"/>
</dbReference>
<dbReference type="EMBL" id="MNBE01000277">
    <property type="protein sequence ID" value="OKP11483.1"/>
    <property type="molecule type" value="Genomic_DNA"/>
</dbReference>
<feature type="compositionally biased region" description="Low complexity" evidence="8">
    <location>
        <begin position="41"/>
        <end position="53"/>
    </location>
</feature>
<keyword evidence="4 12" id="KW-0489">Methyltransferase</keyword>
<keyword evidence="6" id="KW-0949">S-adenosyl-L-methionine</keyword>
<dbReference type="Pfam" id="PF00856">
    <property type="entry name" value="SET"/>
    <property type="match status" value="1"/>
</dbReference>
<dbReference type="Gene3D" id="2.170.270.10">
    <property type="entry name" value="SET domain"/>
    <property type="match status" value="1"/>
</dbReference>
<feature type="region of interest" description="Disordered" evidence="8">
    <location>
        <begin position="245"/>
        <end position="339"/>
    </location>
</feature>
<feature type="region of interest" description="Disordered" evidence="8">
    <location>
        <begin position="1"/>
        <end position="72"/>
    </location>
</feature>
<dbReference type="SMART" id="SM00570">
    <property type="entry name" value="AWS"/>
    <property type="match status" value="1"/>
</dbReference>